<dbReference type="PRINTS" id="PR00469">
    <property type="entry name" value="PNDRDTASEII"/>
</dbReference>
<keyword evidence="2" id="KW-0560">Oxidoreductase</keyword>
<sequence length="288" mass="30198">MYDIIIIGAGPAGISAALYTLRANLNTLIIGKDGGALQQTDKIENYFGTGGVISGKELLEKGITQAENLGASFAKEEVVSIEWMENFTVTTQSNRYEAKAVIIATGNKRSTAKIKGIDTLEGKGVSYCAVCDAFFYRGKNVGILGSGEYALHEAMALKGVVNSITVFTDGKEITADFPEDINIVTSPVEEIQGEEKVSGVKTKDGNIYPLDGVFVALGTAGAGELARKLGLPIENNRISVNEDKSTMIPGIFAAGDCIGGVLQIATAVGEGAEAALSAIKYLKTSTSK</sequence>
<gene>
    <name evidence="4" type="ORF">IAD22_06165</name>
</gene>
<dbReference type="PRINTS" id="PR00368">
    <property type="entry name" value="FADPNR"/>
</dbReference>
<proteinExistence type="predicted"/>
<protein>
    <submittedName>
        <fullName evidence="4">FAD-dependent oxidoreductase</fullName>
    </submittedName>
</protein>
<dbReference type="InterPro" id="IPR036188">
    <property type="entry name" value="FAD/NAD-bd_sf"/>
</dbReference>
<reference evidence="4" key="1">
    <citation type="submission" date="2020-10" db="EMBL/GenBank/DDBJ databases">
        <authorList>
            <person name="Gilroy R."/>
        </authorList>
    </citation>
    <scope>NUCLEOTIDE SEQUENCE</scope>
    <source>
        <strain evidence="4">ChiGjej1B1-1684</strain>
    </source>
</reference>
<keyword evidence="1" id="KW-0285">Flavoprotein</keyword>
<dbReference type="GO" id="GO:0016491">
    <property type="term" value="F:oxidoreductase activity"/>
    <property type="evidence" value="ECO:0007669"/>
    <property type="project" value="UniProtKB-KW"/>
</dbReference>
<dbReference type="Proteomes" id="UP000824118">
    <property type="component" value="Unassembled WGS sequence"/>
</dbReference>
<evidence type="ECO:0000313" key="5">
    <source>
        <dbReference type="Proteomes" id="UP000824118"/>
    </source>
</evidence>
<evidence type="ECO:0000259" key="3">
    <source>
        <dbReference type="Pfam" id="PF07992"/>
    </source>
</evidence>
<dbReference type="Pfam" id="PF07992">
    <property type="entry name" value="Pyr_redox_2"/>
    <property type="match status" value="1"/>
</dbReference>
<organism evidence="4 5">
    <name type="scientific">Candidatus Limousia pullorum</name>
    <dbReference type="NCBI Taxonomy" id="2840860"/>
    <lineage>
        <taxon>Bacteria</taxon>
        <taxon>Bacillati</taxon>
        <taxon>Bacillota</taxon>
        <taxon>Clostridia</taxon>
        <taxon>Eubacteriales</taxon>
        <taxon>Oscillospiraceae</taxon>
        <taxon>Oscillospiraceae incertae sedis</taxon>
        <taxon>Candidatus Limousia</taxon>
    </lineage>
</organism>
<dbReference type="InterPro" id="IPR023753">
    <property type="entry name" value="FAD/NAD-binding_dom"/>
</dbReference>
<dbReference type="SUPFAM" id="SSF51905">
    <property type="entry name" value="FAD/NAD(P)-binding domain"/>
    <property type="match status" value="1"/>
</dbReference>
<evidence type="ECO:0000256" key="2">
    <source>
        <dbReference type="ARBA" id="ARBA00023002"/>
    </source>
</evidence>
<feature type="domain" description="FAD/NAD(P)-binding" evidence="3">
    <location>
        <begin position="2"/>
        <end position="271"/>
    </location>
</feature>
<dbReference type="InterPro" id="IPR050097">
    <property type="entry name" value="Ferredoxin-NADP_redctase_2"/>
</dbReference>
<accession>A0A9D1LYW1</accession>
<reference evidence="4" key="2">
    <citation type="journal article" date="2021" name="PeerJ">
        <title>Extensive microbial diversity within the chicken gut microbiome revealed by metagenomics and culture.</title>
        <authorList>
            <person name="Gilroy R."/>
            <person name="Ravi A."/>
            <person name="Getino M."/>
            <person name="Pursley I."/>
            <person name="Horton D.L."/>
            <person name="Alikhan N.F."/>
            <person name="Baker D."/>
            <person name="Gharbi K."/>
            <person name="Hall N."/>
            <person name="Watson M."/>
            <person name="Adriaenssens E.M."/>
            <person name="Foster-Nyarko E."/>
            <person name="Jarju S."/>
            <person name="Secka A."/>
            <person name="Antonio M."/>
            <person name="Oren A."/>
            <person name="Chaudhuri R.R."/>
            <person name="La Ragione R."/>
            <person name="Hildebrand F."/>
            <person name="Pallen M.J."/>
        </authorList>
    </citation>
    <scope>NUCLEOTIDE SEQUENCE</scope>
    <source>
        <strain evidence="4">ChiGjej1B1-1684</strain>
    </source>
</reference>
<dbReference type="AlphaFoldDB" id="A0A9D1LYW1"/>
<name>A0A9D1LYW1_9FIRM</name>
<dbReference type="EMBL" id="DVNG01000089">
    <property type="protein sequence ID" value="HIU50580.1"/>
    <property type="molecule type" value="Genomic_DNA"/>
</dbReference>
<dbReference type="PANTHER" id="PTHR48105">
    <property type="entry name" value="THIOREDOXIN REDUCTASE 1-RELATED-RELATED"/>
    <property type="match status" value="1"/>
</dbReference>
<evidence type="ECO:0000256" key="1">
    <source>
        <dbReference type="ARBA" id="ARBA00022630"/>
    </source>
</evidence>
<dbReference type="Gene3D" id="3.50.50.60">
    <property type="entry name" value="FAD/NAD(P)-binding domain"/>
    <property type="match status" value="2"/>
</dbReference>
<comment type="caution">
    <text evidence="4">The sequence shown here is derived from an EMBL/GenBank/DDBJ whole genome shotgun (WGS) entry which is preliminary data.</text>
</comment>
<evidence type="ECO:0000313" key="4">
    <source>
        <dbReference type="EMBL" id="HIU50580.1"/>
    </source>
</evidence>